<dbReference type="VEuPathDB" id="VectorBase:GAUT017568"/>
<dbReference type="Proteomes" id="UP000078200">
    <property type="component" value="Unassembled WGS sequence"/>
</dbReference>
<keyword evidence="2" id="KW-1185">Reference proteome</keyword>
<proteinExistence type="predicted"/>
<protein>
    <submittedName>
        <fullName evidence="1">Uncharacterized protein</fullName>
    </submittedName>
</protein>
<name>A0A1A9UVY6_GLOAU</name>
<dbReference type="AlphaFoldDB" id="A0A1A9UVY6"/>
<evidence type="ECO:0000313" key="1">
    <source>
        <dbReference type="EnsemblMetazoa" id="GAUT017568-PA"/>
    </source>
</evidence>
<dbReference type="EnsemblMetazoa" id="GAUT017568-RA">
    <property type="protein sequence ID" value="GAUT017568-PA"/>
    <property type="gene ID" value="GAUT017568"/>
</dbReference>
<sequence length="119" mass="12734">MTSFLEPPPSLSPSPLKLIARLSVSDITYAAIDFPLINKATLAQQLGYHSVRSTNFVATRFEICEFDSRGVGAGDGNGNVVSANTVTDNFNNRKVGVSDFHKDLAMASLSTICATTYST</sequence>
<reference evidence="1" key="1">
    <citation type="submission" date="2020-05" db="UniProtKB">
        <authorList>
            <consortium name="EnsemblMetazoa"/>
        </authorList>
    </citation>
    <scope>IDENTIFICATION</scope>
    <source>
        <strain evidence="1">TTRI</strain>
    </source>
</reference>
<evidence type="ECO:0000313" key="2">
    <source>
        <dbReference type="Proteomes" id="UP000078200"/>
    </source>
</evidence>
<organism evidence="1 2">
    <name type="scientific">Glossina austeni</name>
    <name type="common">Savannah tsetse fly</name>
    <dbReference type="NCBI Taxonomy" id="7395"/>
    <lineage>
        <taxon>Eukaryota</taxon>
        <taxon>Metazoa</taxon>
        <taxon>Ecdysozoa</taxon>
        <taxon>Arthropoda</taxon>
        <taxon>Hexapoda</taxon>
        <taxon>Insecta</taxon>
        <taxon>Pterygota</taxon>
        <taxon>Neoptera</taxon>
        <taxon>Endopterygota</taxon>
        <taxon>Diptera</taxon>
        <taxon>Brachycera</taxon>
        <taxon>Muscomorpha</taxon>
        <taxon>Hippoboscoidea</taxon>
        <taxon>Glossinidae</taxon>
        <taxon>Glossina</taxon>
    </lineage>
</organism>
<accession>A0A1A9UVY6</accession>